<dbReference type="Proteomes" id="UP001209681">
    <property type="component" value="Unassembled WGS sequence"/>
</dbReference>
<gene>
    <name evidence="6" type="ORF">OOT00_14445</name>
</gene>
<dbReference type="RefSeq" id="WP_265426108.1">
    <property type="nucleotide sequence ID" value="NZ_JAPFPW010000023.1"/>
</dbReference>
<dbReference type="PANTHER" id="PTHR11851">
    <property type="entry name" value="METALLOPROTEASE"/>
    <property type="match status" value="1"/>
</dbReference>
<dbReference type="SUPFAM" id="SSF63411">
    <property type="entry name" value="LuxS/MPP-like metallohydrolase"/>
    <property type="match status" value="2"/>
</dbReference>
<feature type="domain" description="Peptidase M16 C-terminal" evidence="5">
    <location>
        <begin position="168"/>
        <end position="340"/>
    </location>
</feature>
<comment type="caution">
    <text evidence="6">The sequence shown here is derived from an EMBL/GenBank/DDBJ whole genome shotgun (WGS) entry which is preliminary data.</text>
</comment>
<keyword evidence="7" id="KW-1185">Reference proteome</keyword>
<name>A0ABT3NCH9_9BACT</name>
<dbReference type="InterPro" id="IPR001431">
    <property type="entry name" value="Pept_M16_Zn_BS"/>
</dbReference>
<comment type="cofactor">
    <cofactor evidence="1">
        <name>Zn(2+)</name>
        <dbReference type="ChEBI" id="CHEBI:29105"/>
    </cofactor>
</comment>
<evidence type="ECO:0000259" key="4">
    <source>
        <dbReference type="Pfam" id="PF00675"/>
    </source>
</evidence>
<evidence type="ECO:0000259" key="5">
    <source>
        <dbReference type="Pfam" id="PF05193"/>
    </source>
</evidence>
<evidence type="ECO:0000256" key="2">
    <source>
        <dbReference type="ARBA" id="ARBA00007261"/>
    </source>
</evidence>
<reference evidence="6 7" key="1">
    <citation type="submission" date="2022-11" db="EMBL/GenBank/DDBJ databases">
        <title>Desulfobotulus tamanensis H1 sp. nov. - anaerobic, alkaliphilic, sulphate reducing bacterium isolated from terrestrial mud volcano.</title>
        <authorList>
            <person name="Frolova A."/>
            <person name="Merkel A.Y."/>
            <person name="Slobodkin A.I."/>
        </authorList>
    </citation>
    <scope>NUCLEOTIDE SEQUENCE [LARGE SCALE GENOMIC DNA]</scope>
    <source>
        <strain evidence="6 7">H1</strain>
    </source>
</reference>
<dbReference type="Pfam" id="PF00675">
    <property type="entry name" value="Peptidase_M16"/>
    <property type="match status" value="1"/>
</dbReference>
<dbReference type="InterPro" id="IPR007863">
    <property type="entry name" value="Peptidase_M16_C"/>
</dbReference>
<evidence type="ECO:0000256" key="1">
    <source>
        <dbReference type="ARBA" id="ARBA00001947"/>
    </source>
</evidence>
<evidence type="ECO:0000313" key="7">
    <source>
        <dbReference type="Proteomes" id="UP001209681"/>
    </source>
</evidence>
<dbReference type="InterPro" id="IPR011765">
    <property type="entry name" value="Pept_M16_N"/>
</dbReference>
<dbReference type="PANTHER" id="PTHR11851:SF49">
    <property type="entry name" value="MITOCHONDRIAL-PROCESSING PEPTIDASE SUBUNIT ALPHA"/>
    <property type="match status" value="1"/>
</dbReference>
<dbReference type="InterPro" id="IPR050361">
    <property type="entry name" value="MPP/UQCRC_Complex"/>
</dbReference>
<dbReference type="PROSITE" id="PS00143">
    <property type="entry name" value="INSULINASE"/>
    <property type="match status" value="1"/>
</dbReference>
<evidence type="ECO:0000313" key="6">
    <source>
        <dbReference type="EMBL" id="MCW7755185.1"/>
    </source>
</evidence>
<organism evidence="6 7">
    <name type="scientific">Desulfobotulus pelophilus</name>
    <dbReference type="NCBI Taxonomy" id="2823377"/>
    <lineage>
        <taxon>Bacteria</taxon>
        <taxon>Pseudomonadati</taxon>
        <taxon>Thermodesulfobacteriota</taxon>
        <taxon>Desulfobacteria</taxon>
        <taxon>Desulfobacterales</taxon>
        <taxon>Desulfobacteraceae</taxon>
        <taxon>Desulfobotulus</taxon>
    </lineage>
</organism>
<dbReference type="Pfam" id="PF05193">
    <property type="entry name" value="Peptidase_M16_C"/>
    <property type="match status" value="1"/>
</dbReference>
<dbReference type="InterPro" id="IPR011249">
    <property type="entry name" value="Metalloenz_LuxS/M16"/>
</dbReference>
<proteinExistence type="inferred from homology"/>
<sequence>MDPMTRKTTLANGVRILTHQVPHVRSVAMGIWVDVGARDESEEEAGYSHFLEHMMFKGTQRRSAYELAKAFDAIGGQSNAFTTMETTCYHARVMDTHLPVMVDILADMFLNSCIDPEEIENERPVILQEIGMLEDCPEEFAHHLLEKYAWGEHPLGRSILGTPKNILNLTSKDLTQFFRKYYCPSRVIISLAGNLEHGHVLDLLAPAFEILQPGQGRSDRYTPLLQKGVRVTARPIEQVHLCLGAPGLAITHENRFSASLLTTILGGNMSSRLFQEIREKRGLAYSVYAFSAGHMDTGMMGIYAGVAPSTVETSAELIHKELQRLCTDPVSTEELEGARAYTKGNILLSMENTENLMVKLAQNEIHFGRYIPVEETLTKVDEVTQESIIRLACTAFSENHFLVSILGPSDSAASLGDKFGIREAKELSGEKKA</sequence>
<dbReference type="Gene3D" id="3.30.830.10">
    <property type="entry name" value="Metalloenzyme, LuxS/M16 peptidase-like"/>
    <property type="match status" value="2"/>
</dbReference>
<accession>A0ABT3NCH9</accession>
<evidence type="ECO:0000256" key="3">
    <source>
        <dbReference type="RuleBase" id="RU004447"/>
    </source>
</evidence>
<comment type="similarity">
    <text evidence="2 3">Belongs to the peptidase M16 family.</text>
</comment>
<dbReference type="EMBL" id="JAPFPW010000023">
    <property type="protein sequence ID" value="MCW7755185.1"/>
    <property type="molecule type" value="Genomic_DNA"/>
</dbReference>
<feature type="domain" description="Peptidase M16 N-terminal" evidence="4">
    <location>
        <begin position="15"/>
        <end position="162"/>
    </location>
</feature>
<protein>
    <submittedName>
        <fullName evidence="6">Insulinase family protein</fullName>
    </submittedName>
</protein>